<evidence type="ECO:0000313" key="4">
    <source>
        <dbReference type="Proteomes" id="UP001515480"/>
    </source>
</evidence>
<protein>
    <recommendedName>
        <fullName evidence="5">Alpha-1,4-N-acetylglucosaminyltransferase</fullName>
    </recommendedName>
</protein>
<dbReference type="Gene3D" id="3.90.550.20">
    <property type="match status" value="1"/>
</dbReference>
<gene>
    <name evidence="3" type="ORF">AB1Y20_022921</name>
</gene>
<proteinExistence type="predicted"/>
<dbReference type="PANTHER" id="PTHR32385">
    <property type="entry name" value="MANNOSYL PHOSPHORYLINOSITOL CERAMIDE SYNTHASE"/>
    <property type="match status" value="1"/>
</dbReference>
<organism evidence="3 4">
    <name type="scientific">Prymnesium parvum</name>
    <name type="common">Toxic golden alga</name>
    <dbReference type="NCBI Taxonomy" id="97485"/>
    <lineage>
        <taxon>Eukaryota</taxon>
        <taxon>Haptista</taxon>
        <taxon>Haptophyta</taxon>
        <taxon>Prymnesiophyceae</taxon>
        <taxon>Prymnesiales</taxon>
        <taxon>Prymnesiaceae</taxon>
        <taxon>Prymnesium</taxon>
    </lineage>
</organism>
<dbReference type="Proteomes" id="UP001515480">
    <property type="component" value="Unassembled WGS sequence"/>
</dbReference>
<dbReference type="GO" id="GO:0016020">
    <property type="term" value="C:membrane"/>
    <property type="evidence" value="ECO:0007669"/>
    <property type="project" value="GOC"/>
</dbReference>
<dbReference type="SUPFAM" id="SSF53448">
    <property type="entry name" value="Nucleotide-diphospho-sugar transferases"/>
    <property type="match status" value="1"/>
</dbReference>
<dbReference type="InterPro" id="IPR007577">
    <property type="entry name" value="GlycoTrfase_DXD_sugar-bd_CS"/>
</dbReference>
<dbReference type="GO" id="GO:0000030">
    <property type="term" value="F:mannosyltransferase activity"/>
    <property type="evidence" value="ECO:0007669"/>
    <property type="project" value="TreeGrafter"/>
</dbReference>
<keyword evidence="1" id="KW-0808">Transferase</keyword>
<reference evidence="3 4" key="1">
    <citation type="journal article" date="2024" name="Science">
        <title>Giant polyketide synthase enzymes in the biosynthesis of giant marine polyether toxins.</title>
        <authorList>
            <person name="Fallon T.R."/>
            <person name="Shende V.V."/>
            <person name="Wierzbicki I.H."/>
            <person name="Pendleton A.L."/>
            <person name="Watervoot N.F."/>
            <person name="Auber R.P."/>
            <person name="Gonzalez D.J."/>
            <person name="Wisecaver J.H."/>
            <person name="Moore B.S."/>
        </authorList>
    </citation>
    <scope>NUCLEOTIDE SEQUENCE [LARGE SCALE GENOMIC DNA]</scope>
    <source>
        <strain evidence="3 4">12B1</strain>
    </source>
</reference>
<comment type="caution">
    <text evidence="3">The sequence shown here is derived from an EMBL/GenBank/DDBJ whole genome shotgun (WGS) entry which is preliminary data.</text>
</comment>
<keyword evidence="4" id="KW-1185">Reference proteome</keyword>
<dbReference type="GO" id="GO:0051999">
    <property type="term" value="P:mannosyl-inositol phosphorylceramide biosynthetic process"/>
    <property type="evidence" value="ECO:0007669"/>
    <property type="project" value="TreeGrafter"/>
</dbReference>
<dbReference type="InterPro" id="IPR051706">
    <property type="entry name" value="Glycosyltransferase_domain"/>
</dbReference>
<dbReference type="AlphaFoldDB" id="A0AB34JCL1"/>
<dbReference type="Pfam" id="PF04488">
    <property type="entry name" value="Gly_transf_sug"/>
    <property type="match status" value="1"/>
</dbReference>
<dbReference type="PANTHER" id="PTHR32385:SF15">
    <property type="entry name" value="INOSITOL PHOSPHOCERAMIDE MANNOSYLTRANSFERASE 1"/>
    <property type="match status" value="1"/>
</dbReference>
<evidence type="ECO:0000256" key="1">
    <source>
        <dbReference type="ARBA" id="ARBA00022679"/>
    </source>
</evidence>
<accession>A0AB34JCL1</accession>
<dbReference type="InterPro" id="IPR029044">
    <property type="entry name" value="Nucleotide-diphossugar_trans"/>
</dbReference>
<feature type="region of interest" description="Disordered" evidence="2">
    <location>
        <begin position="323"/>
        <end position="357"/>
    </location>
</feature>
<sequence>MKWRQCFLLLALLGVYADIVARRWLRAYSALTLGCAARLALPWPQRGEGGCLSSPSAPLVVQPSFLQALSTLRAIPRVVHVAWKGAPTPPPRGLFASLCMQRLLSLNPRWRVRLYNDTAIDHYLAATLSAEDASRVRRRHVVEKVDLWRLLVLFHEGGVYMDADRWNTVPLDSIVPPAARLLLPTFADGGPSQDLMGSAAGNPLFRHAISLNLARRRAGSWSLFELGPITWEHAVARVVFGAAGDRGSARGEALRAAVRRSGTPSLILTQREAPPCETMTADVLTRSGLACALLWPLYRLSKARAYAHLGIQHWTRAPQKVRGVRSRERLNRSVSRSRRRQSAHQEAHVNVSHKHRSRPLETLTIDHQIDVRLHAR</sequence>
<name>A0AB34JCL1_PRYPA</name>
<evidence type="ECO:0000313" key="3">
    <source>
        <dbReference type="EMBL" id="KAL1519396.1"/>
    </source>
</evidence>
<evidence type="ECO:0008006" key="5">
    <source>
        <dbReference type="Google" id="ProtNLM"/>
    </source>
</evidence>
<dbReference type="EMBL" id="JBGBPQ010000009">
    <property type="protein sequence ID" value="KAL1519396.1"/>
    <property type="molecule type" value="Genomic_DNA"/>
</dbReference>
<evidence type="ECO:0000256" key="2">
    <source>
        <dbReference type="SAM" id="MobiDB-lite"/>
    </source>
</evidence>